<dbReference type="Proteomes" id="UP000531151">
    <property type="component" value="Unassembled WGS sequence"/>
</dbReference>
<dbReference type="AlphaFoldDB" id="A0A7K4JCQ3"/>
<dbReference type="GO" id="GO:0061014">
    <property type="term" value="P:positive regulation of mRNA catabolic process"/>
    <property type="evidence" value="ECO:0007669"/>
    <property type="project" value="TreeGrafter"/>
</dbReference>
<evidence type="ECO:0000256" key="1">
    <source>
        <dbReference type="ARBA" id="ARBA00024347"/>
    </source>
</evidence>
<dbReference type="EC" id="2.4.2.-" evidence="2"/>
<dbReference type="EMBL" id="VWPV01020851">
    <property type="protein sequence ID" value="NWH63036.1"/>
    <property type="molecule type" value="Genomic_DNA"/>
</dbReference>
<evidence type="ECO:0000313" key="4">
    <source>
        <dbReference type="EMBL" id="NWH63036.1"/>
    </source>
</evidence>
<dbReference type="InterPro" id="IPR051712">
    <property type="entry name" value="ARTD-AVP"/>
</dbReference>
<feature type="non-terminal residue" evidence="4">
    <location>
        <position position="207"/>
    </location>
</feature>
<keyword evidence="2" id="KW-0808">Transferase</keyword>
<dbReference type="GO" id="GO:0032481">
    <property type="term" value="P:positive regulation of type I interferon production"/>
    <property type="evidence" value="ECO:0007669"/>
    <property type="project" value="TreeGrafter"/>
</dbReference>
<dbReference type="PANTHER" id="PTHR45740">
    <property type="entry name" value="POLY [ADP-RIBOSE] POLYMERASE"/>
    <property type="match status" value="1"/>
</dbReference>
<dbReference type="CDD" id="cd01439">
    <property type="entry name" value="TCCD_inducible_PARP_like"/>
    <property type="match status" value="1"/>
</dbReference>
<dbReference type="GO" id="GO:0003723">
    <property type="term" value="F:RNA binding"/>
    <property type="evidence" value="ECO:0007669"/>
    <property type="project" value="TreeGrafter"/>
</dbReference>
<comment type="caution">
    <text evidence="4">The sequence shown here is derived from an EMBL/GenBank/DDBJ whole genome shotgun (WGS) entry which is preliminary data.</text>
</comment>
<reference evidence="4 5" key="1">
    <citation type="submission" date="2019-09" db="EMBL/GenBank/DDBJ databases">
        <title>Bird 10,000 Genomes (B10K) Project - Family phase.</title>
        <authorList>
            <person name="Zhang G."/>
        </authorList>
    </citation>
    <scope>NUCLEOTIDE SEQUENCE [LARGE SCALE GENOMIC DNA]</scope>
    <source>
        <strain evidence="4">B10K-CU-031-07</strain>
        <tissue evidence="4">Muscle</tissue>
    </source>
</reference>
<name>A0A7K4JCQ3_GEOCA</name>
<dbReference type="Pfam" id="PF00644">
    <property type="entry name" value="PARP"/>
    <property type="match status" value="1"/>
</dbReference>
<organism evidence="4 5">
    <name type="scientific">Geococcyx californianus</name>
    <name type="common">Greater roadrunner</name>
    <name type="synonym">Saurothera californiana</name>
    <dbReference type="NCBI Taxonomy" id="8947"/>
    <lineage>
        <taxon>Eukaryota</taxon>
        <taxon>Metazoa</taxon>
        <taxon>Chordata</taxon>
        <taxon>Craniata</taxon>
        <taxon>Vertebrata</taxon>
        <taxon>Euteleostomi</taxon>
        <taxon>Archelosauria</taxon>
        <taxon>Archosauria</taxon>
        <taxon>Dinosauria</taxon>
        <taxon>Saurischia</taxon>
        <taxon>Theropoda</taxon>
        <taxon>Coelurosauria</taxon>
        <taxon>Aves</taxon>
        <taxon>Neognathae</taxon>
        <taxon>Neoaves</taxon>
        <taxon>Otidimorphae</taxon>
        <taxon>Cuculiformes</taxon>
        <taxon>Neomorphidae</taxon>
        <taxon>Geococcyx</taxon>
    </lineage>
</organism>
<dbReference type="OrthoDB" id="6133115at2759"/>
<comment type="similarity">
    <text evidence="1">Belongs to the ARTD/PARP family.</text>
</comment>
<accession>A0A7K4JCQ3</accession>
<dbReference type="GO" id="GO:0009615">
    <property type="term" value="P:response to virus"/>
    <property type="evidence" value="ECO:0007669"/>
    <property type="project" value="TreeGrafter"/>
</dbReference>
<evidence type="ECO:0000313" key="5">
    <source>
        <dbReference type="Proteomes" id="UP000531151"/>
    </source>
</evidence>
<feature type="non-terminal residue" evidence="4">
    <location>
        <position position="1"/>
    </location>
</feature>
<dbReference type="GO" id="GO:1990404">
    <property type="term" value="F:NAD+-protein mono-ADP-ribosyltransferase activity"/>
    <property type="evidence" value="ECO:0007669"/>
    <property type="project" value="TreeGrafter"/>
</dbReference>
<evidence type="ECO:0000259" key="3">
    <source>
        <dbReference type="PROSITE" id="PS51059"/>
    </source>
</evidence>
<dbReference type="PANTHER" id="PTHR45740:SF8">
    <property type="entry name" value="ZINC FINGER CCCH-TYPE ANTIVIRAL PROTEIN 1"/>
    <property type="match status" value="1"/>
</dbReference>
<dbReference type="GO" id="GO:0003950">
    <property type="term" value="F:NAD+ poly-ADP-ribosyltransferase activity"/>
    <property type="evidence" value="ECO:0007669"/>
    <property type="project" value="UniProtKB-UniRule"/>
</dbReference>
<evidence type="ECO:0000256" key="2">
    <source>
        <dbReference type="RuleBase" id="RU362114"/>
    </source>
</evidence>
<dbReference type="InterPro" id="IPR012317">
    <property type="entry name" value="Poly(ADP-ribose)pol_cat_dom"/>
</dbReference>
<gene>
    <name evidence="4" type="primary">Parp12_1</name>
    <name evidence="4" type="ORF">GEOCAL_R02255</name>
</gene>
<dbReference type="GO" id="GO:0005634">
    <property type="term" value="C:nucleus"/>
    <property type="evidence" value="ECO:0007669"/>
    <property type="project" value="TreeGrafter"/>
</dbReference>
<protein>
    <recommendedName>
        <fullName evidence="2">Poly [ADP-ribose] polymerase</fullName>
        <shortName evidence="2">PARP</shortName>
        <ecNumber evidence="2">2.4.2.-</ecNumber>
    </recommendedName>
</protein>
<keyword evidence="5" id="KW-1185">Reference proteome</keyword>
<dbReference type="PROSITE" id="PS51059">
    <property type="entry name" value="PARP_CATALYTIC"/>
    <property type="match status" value="1"/>
</dbReference>
<keyword evidence="2" id="KW-0520">NAD</keyword>
<dbReference type="SUPFAM" id="SSF56399">
    <property type="entry name" value="ADP-ribosylation"/>
    <property type="match status" value="1"/>
</dbReference>
<feature type="domain" description="PARP catalytic" evidence="3">
    <location>
        <begin position="5"/>
        <end position="207"/>
    </location>
</feature>
<sequence>SNSVCPPQWDQSALPDIGFKLVQLSETSNEYGKIKRLFEKTMKDYYIHRLQRIQNPTLWQVFQWQKEQMMKLNESKSVDERLLFHGTNQSHIPAICEQNFDWRICGIHGTMYGKGSYFARDASYAHQYCSSHSGSYSMFVADVLVGDFVEGDSKYVRPPPRPKNSNRLYDSCVNNTIDPSIFVIFEKHQIYPAYILEYSSNAQCMIL</sequence>
<dbReference type="Gene3D" id="3.90.228.10">
    <property type="match status" value="1"/>
</dbReference>
<proteinExistence type="inferred from homology"/>
<keyword evidence="2" id="KW-0328">Glycosyltransferase</keyword>